<keyword evidence="2" id="KW-1185">Reference proteome</keyword>
<dbReference type="Proteomes" id="UP001524499">
    <property type="component" value="Unassembled WGS sequence"/>
</dbReference>
<gene>
    <name evidence="1" type="ORF">NP590_07110</name>
</gene>
<accession>A0ABT1TEH9</accession>
<reference evidence="1 2" key="1">
    <citation type="submission" date="2022-07" db="EMBL/GenBank/DDBJ databases">
        <title>Methylomonas rivi sp. nov., Methylomonas rosea sp. nov., Methylomonas aureus sp. nov. and Methylomonas subterranea sp. nov., four novel methanotrophs isolated from a freshwater creek and the deep terrestrial subsurface.</title>
        <authorList>
            <person name="Abin C."/>
            <person name="Sankaranarayanan K."/>
            <person name="Garner C."/>
            <person name="Sindelar R."/>
            <person name="Kotary K."/>
            <person name="Garner R."/>
            <person name="Barclay S."/>
            <person name="Lawson P."/>
            <person name="Krumholz L."/>
        </authorList>
    </citation>
    <scope>NUCLEOTIDE SEQUENCE [LARGE SCALE GENOMIC DNA]</scope>
    <source>
        <strain evidence="1 2">SURF-2</strain>
    </source>
</reference>
<organism evidence="1 2">
    <name type="scientific">Methylomonas subterranea</name>
    <dbReference type="NCBI Taxonomy" id="2952225"/>
    <lineage>
        <taxon>Bacteria</taxon>
        <taxon>Pseudomonadati</taxon>
        <taxon>Pseudomonadota</taxon>
        <taxon>Gammaproteobacteria</taxon>
        <taxon>Methylococcales</taxon>
        <taxon>Methylococcaceae</taxon>
        <taxon>Methylomonas</taxon>
    </lineage>
</organism>
<comment type="caution">
    <text evidence="1">The sequence shown here is derived from an EMBL/GenBank/DDBJ whole genome shotgun (WGS) entry which is preliminary data.</text>
</comment>
<dbReference type="EMBL" id="JANIBJ010000010">
    <property type="protein sequence ID" value="MCQ8103868.1"/>
    <property type="molecule type" value="Genomic_DNA"/>
</dbReference>
<dbReference type="RefSeq" id="WP_256601613.1">
    <property type="nucleotide sequence ID" value="NZ_JANIBJ010000010.1"/>
</dbReference>
<protein>
    <submittedName>
        <fullName evidence="1">Uncharacterized protein</fullName>
    </submittedName>
</protein>
<name>A0ABT1TEH9_9GAMM</name>
<evidence type="ECO:0000313" key="1">
    <source>
        <dbReference type="EMBL" id="MCQ8103868.1"/>
    </source>
</evidence>
<evidence type="ECO:0000313" key="2">
    <source>
        <dbReference type="Proteomes" id="UP001524499"/>
    </source>
</evidence>
<sequence length="62" mass="6877">MAACRGCMPAPRLSNQKEFFSAPSMGLNHPLSRIFILENPRGELQHQSYPWRLSFMGGSGPA</sequence>
<proteinExistence type="predicted"/>